<dbReference type="GeneID" id="36395545"/>
<dbReference type="Proteomes" id="UP000054928">
    <property type="component" value="Unassembled WGS sequence"/>
</dbReference>
<accession>A0A0P1A6U6</accession>
<dbReference type="AlphaFoldDB" id="A0A0P1A6U6"/>
<dbReference type="EMBL" id="CCYD01000112">
    <property type="protein sequence ID" value="CEG36165.1"/>
    <property type="molecule type" value="Genomic_DNA"/>
</dbReference>
<sequence>MLSMMNSNRSVSSDAGSKTNLSSGSTNKGTSVAHVIATLASSESTDSQEFGHVTLHPAVKPSNKELTRHHKQISSAADKAGTVHSSVSRVSAAKTALKATKKRSTKSKCPPGLRSGKWTVEEETFTNMIIHYFKRGLLDVEDGTSLRWYLAKRLNCEAMRVTKKLKGNSSIGKQIFRSIENTPANREAFRRAQQDLCVVEAKFLESLSGSGVGPATQHHPPSLLPSSLAVSLRGRKIMPSIKYSEGQVPLAPMPQPKSEDARLLMHFFCEAHDTGSEDEPEDEPRMAAGSLVVDLSGKLGKKRHLSCVSSVDKSESDTLLEQIDGVQSTKRQVVETVNGTD</sequence>
<evidence type="ECO:0000313" key="2">
    <source>
        <dbReference type="EMBL" id="CEG36165.1"/>
    </source>
</evidence>
<dbReference type="PANTHER" id="PTHR35213">
    <property type="entry name" value="RING-TYPE DOMAIN-CONTAINING PROTEIN-RELATED"/>
    <property type="match status" value="1"/>
</dbReference>
<dbReference type="OrthoDB" id="167059at2759"/>
<reference evidence="3" key="1">
    <citation type="submission" date="2014-09" db="EMBL/GenBank/DDBJ databases">
        <authorList>
            <person name="Sharma Rahul"/>
            <person name="Thines Marco"/>
        </authorList>
    </citation>
    <scope>NUCLEOTIDE SEQUENCE [LARGE SCALE GENOMIC DNA]</scope>
</reference>
<evidence type="ECO:0000313" key="3">
    <source>
        <dbReference type="Proteomes" id="UP000054928"/>
    </source>
</evidence>
<organism evidence="2 3">
    <name type="scientific">Plasmopara halstedii</name>
    <name type="common">Downy mildew of sunflower</name>
    <dbReference type="NCBI Taxonomy" id="4781"/>
    <lineage>
        <taxon>Eukaryota</taxon>
        <taxon>Sar</taxon>
        <taxon>Stramenopiles</taxon>
        <taxon>Oomycota</taxon>
        <taxon>Peronosporomycetes</taxon>
        <taxon>Peronosporales</taxon>
        <taxon>Peronosporaceae</taxon>
        <taxon>Plasmopara</taxon>
    </lineage>
</organism>
<evidence type="ECO:0000256" key="1">
    <source>
        <dbReference type="SAM" id="MobiDB-lite"/>
    </source>
</evidence>
<feature type="region of interest" description="Disordered" evidence="1">
    <location>
        <begin position="1"/>
        <end position="28"/>
    </location>
</feature>
<keyword evidence="3" id="KW-1185">Reference proteome</keyword>
<dbReference type="OMA" id="NMIIHFF"/>
<proteinExistence type="predicted"/>
<protein>
    <submittedName>
        <fullName evidence="2">Uncharacterized protein</fullName>
    </submittedName>
</protein>
<name>A0A0P1A6U6_PLAHL</name>
<dbReference type="PANTHER" id="PTHR35213:SF3">
    <property type="entry name" value="MYB-LIKE DOMAIN-CONTAINING PROTEIN"/>
    <property type="match status" value="1"/>
</dbReference>
<dbReference type="RefSeq" id="XP_024572534.1">
    <property type="nucleotide sequence ID" value="XM_024716791.1"/>
</dbReference>